<dbReference type="GO" id="GO:0005886">
    <property type="term" value="C:plasma membrane"/>
    <property type="evidence" value="ECO:0007669"/>
    <property type="project" value="UniProtKB-SubCell"/>
</dbReference>
<evidence type="ECO:0000256" key="2">
    <source>
        <dbReference type="ARBA" id="ARBA00022448"/>
    </source>
</evidence>
<dbReference type="EMBL" id="BONQ01000054">
    <property type="protein sequence ID" value="GIG45583.1"/>
    <property type="molecule type" value="Genomic_DNA"/>
</dbReference>
<dbReference type="InterPro" id="IPR000515">
    <property type="entry name" value="MetI-like"/>
</dbReference>
<keyword evidence="11" id="KW-1185">Reference proteome</keyword>
<proteinExistence type="inferred from homology"/>
<evidence type="ECO:0000256" key="4">
    <source>
        <dbReference type="ARBA" id="ARBA00022692"/>
    </source>
</evidence>
<gene>
    <name evidence="10" type="ORF">Dsi01nite_036240</name>
</gene>
<comment type="subcellular location">
    <subcellularLocation>
        <location evidence="1 7">Cell membrane</location>
        <topology evidence="1 7">Multi-pass membrane protein</topology>
    </subcellularLocation>
</comment>
<organism evidence="10 11">
    <name type="scientific">Dactylosporangium siamense</name>
    <dbReference type="NCBI Taxonomy" id="685454"/>
    <lineage>
        <taxon>Bacteria</taxon>
        <taxon>Bacillati</taxon>
        <taxon>Actinomycetota</taxon>
        <taxon>Actinomycetes</taxon>
        <taxon>Micromonosporales</taxon>
        <taxon>Micromonosporaceae</taxon>
        <taxon>Dactylosporangium</taxon>
    </lineage>
</organism>
<dbReference type="CDD" id="cd06261">
    <property type="entry name" value="TM_PBP2"/>
    <property type="match status" value="1"/>
</dbReference>
<dbReference type="SUPFAM" id="SSF161098">
    <property type="entry name" value="MetI-like"/>
    <property type="match status" value="1"/>
</dbReference>
<evidence type="ECO:0000256" key="3">
    <source>
        <dbReference type="ARBA" id="ARBA00022475"/>
    </source>
</evidence>
<dbReference type="Gene3D" id="1.10.3720.10">
    <property type="entry name" value="MetI-like"/>
    <property type="match status" value="1"/>
</dbReference>
<feature type="transmembrane region" description="Helical" evidence="7">
    <location>
        <begin position="129"/>
        <end position="150"/>
    </location>
</feature>
<feature type="domain" description="ABC transmembrane type-1" evidence="9">
    <location>
        <begin position="91"/>
        <end position="282"/>
    </location>
</feature>
<evidence type="ECO:0000256" key="8">
    <source>
        <dbReference type="SAM" id="MobiDB-lite"/>
    </source>
</evidence>
<dbReference type="PANTHER" id="PTHR43744:SF12">
    <property type="entry name" value="ABC TRANSPORTER PERMEASE PROTEIN MG189-RELATED"/>
    <property type="match status" value="1"/>
</dbReference>
<sequence length="296" mass="31861">MSLDLARRPAHRSRSVPPPSAGPRRRGRPNFPAGIAATVWLLIVAVPVYFVVITGFRSQDQYIEQGPLDLPTSPTLDNFTSLFDLGFTRFLTNSLVVAFGTVALVLAVALPAAYAIVRNPSRSVRSMFNVFLLGLAVPAQAVIVPIYLIITRLQLYDTLLAIILPTAAFSLPIAIVVLTSTLRDIPGELYEAMTVDGATPARVFGRLVLPLSRPGLVSVGIFVGLGAWNGFLFPLVLTQSQDQRVLPLGLWNFQSQYGTNVPGLMAAVVLSALPVLALYLFGRRHLLSGLAAGFGK</sequence>
<evidence type="ECO:0000256" key="1">
    <source>
        <dbReference type="ARBA" id="ARBA00004651"/>
    </source>
</evidence>
<evidence type="ECO:0000313" key="10">
    <source>
        <dbReference type="EMBL" id="GIG45583.1"/>
    </source>
</evidence>
<keyword evidence="6 7" id="KW-0472">Membrane</keyword>
<name>A0A919UCF0_9ACTN</name>
<protein>
    <submittedName>
        <fullName evidence="10">ABC transporter permease</fullName>
    </submittedName>
</protein>
<dbReference type="RefSeq" id="WP_203847385.1">
    <property type="nucleotide sequence ID" value="NZ_BAAAVW010000011.1"/>
</dbReference>
<keyword evidence="3" id="KW-1003">Cell membrane</keyword>
<dbReference type="Proteomes" id="UP000660611">
    <property type="component" value="Unassembled WGS sequence"/>
</dbReference>
<evidence type="ECO:0000259" key="9">
    <source>
        <dbReference type="PROSITE" id="PS50928"/>
    </source>
</evidence>
<reference evidence="10" key="1">
    <citation type="submission" date="2021-01" db="EMBL/GenBank/DDBJ databases">
        <title>Whole genome shotgun sequence of Dactylosporangium siamense NBRC 106093.</title>
        <authorList>
            <person name="Komaki H."/>
            <person name="Tamura T."/>
        </authorList>
    </citation>
    <scope>NUCLEOTIDE SEQUENCE</scope>
    <source>
        <strain evidence="10">NBRC 106093</strain>
    </source>
</reference>
<feature type="transmembrane region" description="Helical" evidence="7">
    <location>
        <begin position="95"/>
        <end position="117"/>
    </location>
</feature>
<dbReference type="Pfam" id="PF00528">
    <property type="entry name" value="BPD_transp_1"/>
    <property type="match status" value="1"/>
</dbReference>
<accession>A0A919UCF0</accession>
<comment type="similarity">
    <text evidence="7">Belongs to the binding-protein-dependent transport system permease family.</text>
</comment>
<feature type="transmembrane region" description="Helical" evidence="7">
    <location>
        <begin position="216"/>
        <end position="237"/>
    </location>
</feature>
<comment type="caution">
    <text evidence="10">The sequence shown here is derived from an EMBL/GenBank/DDBJ whole genome shotgun (WGS) entry which is preliminary data.</text>
</comment>
<evidence type="ECO:0000313" key="11">
    <source>
        <dbReference type="Proteomes" id="UP000660611"/>
    </source>
</evidence>
<feature type="region of interest" description="Disordered" evidence="8">
    <location>
        <begin position="1"/>
        <end position="29"/>
    </location>
</feature>
<dbReference type="AlphaFoldDB" id="A0A919UCF0"/>
<feature type="transmembrane region" description="Helical" evidence="7">
    <location>
        <begin position="31"/>
        <end position="52"/>
    </location>
</feature>
<evidence type="ECO:0000256" key="6">
    <source>
        <dbReference type="ARBA" id="ARBA00023136"/>
    </source>
</evidence>
<dbReference type="PROSITE" id="PS50928">
    <property type="entry name" value="ABC_TM1"/>
    <property type="match status" value="1"/>
</dbReference>
<dbReference type="InterPro" id="IPR035906">
    <property type="entry name" value="MetI-like_sf"/>
</dbReference>
<feature type="transmembrane region" description="Helical" evidence="7">
    <location>
        <begin position="257"/>
        <end position="281"/>
    </location>
</feature>
<dbReference type="GO" id="GO:0055085">
    <property type="term" value="P:transmembrane transport"/>
    <property type="evidence" value="ECO:0007669"/>
    <property type="project" value="InterPro"/>
</dbReference>
<evidence type="ECO:0000256" key="7">
    <source>
        <dbReference type="RuleBase" id="RU363032"/>
    </source>
</evidence>
<keyword evidence="4 7" id="KW-0812">Transmembrane</keyword>
<evidence type="ECO:0000256" key="5">
    <source>
        <dbReference type="ARBA" id="ARBA00022989"/>
    </source>
</evidence>
<feature type="transmembrane region" description="Helical" evidence="7">
    <location>
        <begin position="156"/>
        <end position="178"/>
    </location>
</feature>
<keyword evidence="5 7" id="KW-1133">Transmembrane helix</keyword>
<keyword evidence="2 7" id="KW-0813">Transport</keyword>
<dbReference type="PANTHER" id="PTHR43744">
    <property type="entry name" value="ABC TRANSPORTER PERMEASE PROTEIN MG189-RELATED-RELATED"/>
    <property type="match status" value="1"/>
</dbReference>